<evidence type="ECO:0000313" key="2">
    <source>
        <dbReference type="EMBL" id="KGM34747.1"/>
    </source>
</evidence>
<dbReference type="EMBL" id="JANX01000071">
    <property type="protein sequence ID" value="KGM34747.1"/>
    <property type="molecule type" value="Genomic_DNA"/>
</dbReference>
<gene>
    <name evidence="2" type="ORF">P409_08415</name>
</gene>
<dbReference type="Proteomes" id="UP000029995">
    <property type="component" value="Unassembled WGS sequence"/>
</dbReference>
<dbReference type="Gene3D" id="3.40.50.720">
    <property type="entry name" value="NAD(P)-binding Rossmann-like Domain"/>
    <property type="match status" value="1"/>
</dbReference>
<name>A0A0A0DCL6_9PROT</name>
<accession>A0A0A0DCL6</accession>
<proteinExistence type="predicted"/>
<evidence type="ECO:0000313" key="3">
    <source>
        <dbReference type="Proteomes" id="UP000029995"/>
    </source>
</evidence>
<dbReference type="PANTHER" id="PTHR43796">
    <property type="entry name" value="CARBOXYNORSPERMIDINE SYNTHASE"/>
    <property type="match status" value="1"/>
</dbReference>
<dbReference type="InterPro" id="IPR005097">
    <property type="entry name" value="Sacchrp_dh_NADP-bd"/>
</dbReference>
<dbReference type="OrthoDB" id="3518805at2"/>
<dbReference type="PANTHER" id="PTHR43796:SF2">
    <property type="entry name" value="CARBOXYNORSPERMIDINE SYNTHASE"/>
    <property type="match status" value="1"/>
</dbReference>
<dbReference type="SUPFAM" id="SSF51735">
    <property type="entry name" value="NAD(P)-binding Rossmann-fold domains"/>
    <property type="match status" value="1"/>
</dbReference>
<dbReference type="Pfam" id="PF03435">
    <property type="entry name" value="Sacchrp_dh_NADP"/>
    <property type="match status" value="1"/>
</dbReference>
<organism evidence="2 3">
    <name type="scientific">Inquilinus limosus MP06</name>
    <dbReference type="NCBI Taxonomy" id="1398085"/>
    <lineage>
        <taxon>Bacteria</taxon>
        <taxon>Pseudomonadati</taxon>
        <taxon>Pseudomonadota</taxon>
        <taxon>Alphaproteobacteria</taxon>
        <taxon>Rhodospirillales</taxon>
        <taxon>Rhodospirillaceae</taxon>
        <taxon>Inquilinus</taxon>
    </lineage>
</organism>
<protein>
    <recommendedName>
        <fullName evidence="1">Saccharopine dehydrogenase NADP binding domain-containing protein</fullName>
    </recommendedName>
</protein>
<reference evidence="2 3" key="1">
    <citation type="submission" date="2014-01" db="EMBL/GenBank/DDBJ databases">
        <title>Genome sequence determination for a cystic fibrosis isolate, Inquilinus limosus.</title>
        <authorList>
            <person name="Pino M."/>
            <person name="Di Conza J."/>
            <person name="Gutkind G."/>
        </authorList>
    </citation>
    <scope>NUCLEOTIDE SEQUENCE [LARGE SCALE GENOMIC DNA]</scope>
    <source>
        <strain evidence="2 3">MP06</strain>
    </source>
</reference>
<dbReference type="RefSeq" id="WP_034834243.1">
    <property type="nucleotide sequence ID" value="NZ_JANX01000071.1"/>
</dbReference>
<sequence length="329" mass="34304">MVQRVLIAGGYGAVGGTTARYLRRLAPDLEIILAGRTPESGAELAREIGATTLRLDVADPAAALADLGPVDLIMAALQDRGDALIQAAMAQGAAHIGITKVVEETGPAVFAALHAPPRRPVVLAGHWAAGVLILAVRPAIAEFDRVDSVVMAALYDMADAVGPMSAADAEAFSPRALLRRDRQWAWVDGNEHGRGLRFADGEATVQPLATLDVPSLAALTGAPDIRFDFGMADSLGTRAGGRASHEGVIEIVGVLRSGRPARRRILVSDPRGVDHMTALGAVVVAERVLGLDGLPLPAGGLALPETLVAPEAAIARFEQFGLRITTEME</sequence>
<dbReference type="InterPro" id="IPR036291">
    <property type="entry name" value="NAD(P)-bd_dom_sf"/>
</dbReference>
<dbReference type="AlphaFoldDB" id="A0A0A0DCL6"/>
<feature type="domain" description="Saccharopine dehydrogenase NADP binding" evidence="1">
    <location>
        <begin position="6"/>
        <end position="99"/>
    </location>
</feature>
<comment type="caution">
    <text evidence="2">The sequence shown here is derived from an EMBL/GenBank/DDBJ whole genome shotgun (WGS) entry which is preliminary data.</text>
</comment>
<evidence type="ECO:0000259" key="1">
    <source>
        <dbReference type="Pfam" id="PF03435"/>
    </source>
</evidence>